<dbReference type="GO" id="GO:0016757">
    <property type="term" value="F:glycosyltransferase activity"/>
    <property type="evidence" value="ECO:0007669"/>
    <property type="project" value="UniProtKB-KW"/>
</dbReference>
<gene>
    <name evidence="6" type="ordered locus">Celgi_1098</name>
</gene>
<evidence type="ECO:0000256" key="3">
    <source>
        <dbReference type="ARBA" id="ARBA00022676"/>
    </source>
</evidence>
<keyword evidence="7" id="KW-1185">Reference proteome</keyword>
<accession>F8A170</accession>
<dbReference type="PANTHER" id="PTHR43179">
    <property type="entry name" value="RHAMNOSYLTRANSFERASE WBBL"/>
    <property type="match status" value="1"/>
</dbReference>
<dbReference type="OrthoDB" id="3180470at2"/>
<evidence type="ECO:0000256" key="1">
    <source>
        <dbReference type="ARBA" id="ARBA00004776"/>
    </source>
</evidence>
<sequence>MTPPPGQGSAHGGPLPAVAVVVLTQGRRPASLAAALESVLAQRGVHVDVVVVGNGWEPHGLPPRVRTLALPANRGIPGGRNAGVDQVRGDVLFFLDDDARLPAPDVVARLVARLGTGDVGLVQPRVLDPDGRPAPRRWVPRIRKAHPGRPGPVFSVWEGAVAVRRDVFEAAGRWPHAFFYAHEGIELAWRVWETGHVVWYAGDVVVHHRAHEQEARHPYHHRLNARNRVWLARRNLPAVLRPVYVGSWTLVQVLRTWRRPAVLRAWFAGWWEGWRSTPPALRPMRWSTVARMTRHGRPPVI</sequence>
<dbReference type="RefSeq" id="WP_013883136.1">
    <property type="nucleotide sequence ID" value="NC_015671.1"/>
</dbReference>
<keyword evidence="4 6" id="KW-0808">Transferase</keyword>
<protein>
    <submittedName>
        <fullName evidence="6">Glycosyl transferase family 2</fullName>
    </submittedName>
</protein>
<dbReference type="eggNOG" id="COG1216">
    <property type="taxonomic scope" value="Bacteria"/>
</dbReference>
<comment type="similarity">
    <text evidence="2">Belongs to the glycosyltransferase 2 family.</text>
</comment>
<dbReference type="SUPFAM" id="SSF53448">
    <property type="entry name" value="Nucleotide-diphospho-sugar transferases"/>
    <property type="match status" value="1"/>
</dbReference>
<dbReference type="AlphaFoldDB" id="F8A170"/>
<evidence type="ECO:0000256" key="2">
    <source>
        <dbReference type="ARBA" id="ARBA00006739"/>
    </source>
</evidence>
<evidence type="ECO:0000259" key="5">
    <source>
        <dbReference type="Pfam" id="PF00535"/>
    </source>
</evidence>
<evidence type="ECO:0000313" key="7">
    <source>
        <dbReference type="Proteomes" id="UP000000485"/>
    </source>
</evidence>
<evidence type="ECO:0000256" key="4">
    <source>
        <dbReference type="ARBA" id="ARBA00022679"/>
    </source>
</evidence>
<feature type="domain" description="Glycosyltransferase 2-like" evidence="5">
    <location>
        <begin position="20"/>
        <end position="151"/>
    </location>
</feature>
<dbReference type="InterPro" id="IPR029044">
    <property type="entry name" value="Nucleotide-diphossugar_trans"/>
</dbReference>
<dbReference type="EMBL" id="CP002665">
    <property type="protein sequence ID" value="AEI11617.1"/>
    <property type="molecule type" value="Genomic_DNA"/>
</dbReference>
<reference evidence="7" key="1">
    <citation type="submission" date="2011-04" db="EMBL/GenBank/DDBJ databases">
        <title>Complete sequence of Cellvibrio gilvus ATCC 13127.</title>
        <authorList>
            <person name="Lucas S."/>
            <person name="Han J."/>
            <person name="Lapidus A."/>
            <person name="Cheng J.-F."/>
            <person name="Goodwin L."/>
            <person name="Pitluck S."/>
            <person name="Peters L."/>
            <person name="Munk A."/>
            <person name="Detter J.C."/>
            <person name="Han C."/>
            <person name="Tapia R."/>
            <person name="Land M."/>
            <person name="Hauser L."/>
            <person name="Kyrpides N."/>
            <person name="Ivanova N."/>
            <person name="Ovchinnikova G."/>
            <person name="Pagani I."/>
            <person name="Mead D."/>
            <person name="Brumm P."/>
            <person name="Woyke T."/>
        </authorList>
    </citation>
    <scope>NUCLEOTIDE SEQUENCE [LARGE SCALE GENOMIC DNA]</scope>
    <source>
        <strain evidence="7">ATCC 13127 / NRRL B-14078</strain>
    </source>
</reference>
<name>F8A170_CELGA</name>
<dbReference type="HOGENOM" id="CLU_074755_0_0_11"/>
<dbReference type="KEGG" id="cga:Celgi_1098"/>
<comment type="pathway">
    <text evidence="1">Cell wall biogenesis; cell wall polysaccharide biosynthesis.</text>
</comment>
<dbReference type="Gene3D" id="3.90.550.10">
    <property type="entry name" value="Spore Coat Polysaccharide Biosynthesis Protein SpsA, Chain A"/>
    <property type="match status" value="1"/>
</dbReference>
<proteinExistence type="inferred from homology"/>
<dbReference type="Pfam" id="PF00535">
    <property type="entry name" value="Glycos_transf_2"/>
    <property type="match status" value="1"/>
</dbReference>
<dbReference type="InterPro" id="IPR001173">
    <property type="entry name" value="Glyco_trans_2-like"/>
</dbReference>
<organism evidence="6 7">
    <name type="scientific">Cellulomonas gilvus (strain ATCC 13127 / NRRL B-14078)</name>
    <name type="common">Cellvibrio gilvus</name>
    <dbReference type="NCBI Taxonomy" id="593907"/>
    <lineage>
        <taxon>Bacteria</taxon>
        <taxon>Bacillati</taxon>
        <taxon>Actinomycetota</taxon>
        <taxon>Actinomycetes</taxon>
        <taxon>Micrococcales</taxon>
        <taxon>Cellulomonadaceae</taxon>
        <taxon>Cellulomonas</taxon>
    </lineage>
</organism>
<keyword evidence="3" id="KW-0328">Glycosyltransferase</keyword>
<dbReference type="PANTHER" id="PTHR43179:SF12">
    <property type="entry name" value="GALACTOFURANOSYLTRANSFERASE GLFT2"/>
    <property type="match status" value="1"/>
</dbReference>
<dbReference type="STRING" id="593907.Celgi_1098"/>
<dbReference type="Proteomes" id="UP000000485">
    <property type="component" value="Chromosome"/>
</dbReference>
<evidence type="ECO:0000313" key="6">
    <source>
        <dbReference type="EMBL" id="AEI11617.1"/>
    </source>
</evidence>